<dbReference type="PANTHER" id="PTHR13353">
    <property type="entry name" value="TRANSMEMBRANE PROTEIN 19"/>
    <property type="match status" value="1"/>
</dbReference>
<sequence length="479" mass="49798">MSQDLKALLLSYAYVGACVLVGEVLARRGASREFSRKFIHVGVGLWIFAALKLFEHREWAVVPSMTAAVANWVIHRKRLLKAVETEPDNLGTVWYALSFSACLWLAWDRPAVAVGSVLAMVVGDALASLVGRRFGRHRYETLAGERKSLEGSLAMLVGTFLSVLAALTWLPGLAPELPRVPLALLCAVVATCAEALGIRGRDNLWVPLSALAVLGWTPASFAPGLGLGAGVALIIGVAAWFRGSLSPSGVLGAIVVGAPVFGLAGAVGTAALLGFFFSSSALSKAFRDRKAPMEAEYAKTGTRDFGQALANGGVAALAAVLLGLTGDSRFLLAMLGALVAANADTWATELGVLSRSNPRSITTLRPVAPGTSGAVSGMGLLASTAGAAFVGSLALVTGVPWQFLPWLVLAGVVGSLVDSFLGATVQDVRWCEACARETERRVHHCGQPTRALRGVSWLGNDTVNVVATAAGALLAFCAA</sequence>
<evidence type="ECO:0008006" key="10">
    <source>
        <dbReference type="Google" id="ProtNLM"/>
    </source>
</evidence>
<dbReference type="GO" id="GO:0016020">
    <property type="term" value="C:membrane"/>
    <property type="evidence" value="ECO:0007669"/>
    <property type="project" value="UniProtKB-SubCell"/>
</dbReference>
<dbReference type="AlphaFoldDB" id="A0A085WI95"/>
<dbReference type="OrthoDB" id="9808500at2"/>
<comment type="similarity">
    <text evidence="2">Belongs to the TMEM19 family.</text>
</comment>
<dbReference type="STRING" id="394096.DB31_8674"/>
<feature type="transmembrane region" description="Helical" evidence="6">
    <location>
        <begin position="308"/>
        <end position="324"/>
    </location>
</feature>
<feature type="transmembrane region" description="Helical" evidence="6">
    <location>
        <begin position="210"/>
        <end position="241"/>
    </location>
</feature>
<dbReference type="InterPro" id="IPR002794">
    <property type="entry name" value="DUF92_TMEM19"/>
</dbReference>
<dbReference type="Proteomes" id="UP000028725">
    <property type="component" value="Unassembled WGS sequence"/>
</dbReference>
<evidence type="ECO:0000313" key="7">
    <source>
        <dbReference type="EMBL" id="KFE67321.1"/>
    </source>
</evidence>
<feature type="transmembrane region" description="Helical" evidence="6">
    <location>
        <begin position="6"/>
        <end position="26"/>
    </location>
</feature>
<feature type="transmembrane region" description="Helical" evidence="6">
    <location>
        <begin position="403"/>
        <end position="421"/>
    </location>
</feature>
<comment type="caution">
    <text evidence="8">The sequence shown here is derived from an EMBL/GenBank/DDBJ whole genome shotgun (WGS) entry which is preliminary data.</text>
</comment>
<keyword evidence="9" id="KW-1185">Reference proteome</keyword>
<comment type="subcellular location">
    <subcellularLocation>
        <location evidence="1">Membrane</location>
        <topology evidence="1">Multi-pass membrane protein</topology>
    </subcellularLocation>
</comment>
<evidence type="ECO:0000256" key="3">
    <source>
        <dbReference type="ARBA" id="ARBA00022692"/>
    </source>
</evidence>
<evidence type="ECO:0000256" key="2">
    <source>
        <dbReference type="ARBA" id="ARBA00009012"/>
    </source>
</evidence>
<feature type="transmembrane region" description="Helical" evidence="6">
    <location>
        <begin position="253"/>
        <end position="277"/>
    </location>
</feature>
<dbReference type="EMBL" id="JMCB01000008">
    <property type="protein sequence ID" value="KFE67321.1"/>
    <property type="molecule type" value="Genomic_DNA"/>
</dbReference>
<proteinExistence type="inferred from homology"/>
<name>A0A085WI95_9BACT</name>
<evidence type="ECO:0000256" key="6">
    <source>
        <dbReference type="SAM" id="Phobius"/>
    </source>
</evidence>
<keyword evidence="3 6" id="KW-0812">Transmembrane</keyword>
<reference evidence="8 9" key="1">
    <citation type="submission" date="2014-04" db="EMBL/GenBank/DDBJ databases">
        <title>Genome assembly of Hyalangium minutum DSM 14724.</title>
        <authorList>
            <person name="Sharma G."/>
            <person name="Subramanian S."/>
        </authorList>
    </citation>
    <scope>NUCLEOTIDE SEQUENCE [LARGE SCALE GENOMIC DNA]</scope>
    <source>
        <strain evidence="8 9">DSM 14724</strain>
    </source>
</reference>
<evidence type="ECO:0000256" key="1">
    <source>
        <dbReference type="ARBA" id="ARBA00004141"/>
    </source>
</evidence>
<dbReference type="Pfam" id="PF01940">
    <property type="entry name" value="DUF92"/>
    <property type="match status" value="1"/>
</dbReference>
<feature type="transmembrane region" description="Helical" evidence="6">
    <location>
        <begin position="152"/>
        <end position="174"/>
    </location>
</feature>
<evidence type="ECO:0000256" key="4">
    <source>
        <dbReference type="ARBA" id="ARBA00022989"/>
    </source>
</evidence>
<dbReference type="PANTHER" id="PTHR13353:SF5">
    <property type="entry name" value="TRANSMEMBRANE PROTEIN 19"/>
    <property type="match status" value="1"/>
</dbReference>
<protein>
    <recommendedName>
        <fullName evidence="10">Phytol kinase</fullName>
    </recommendedName>
</protein>
<dbReference type="EMBL" id="JMCB01000008">
    <property type="protein sequence ID" value="KFE67408.1"/>
    <property type="molecule type" value="Genomic_DNA"/>
</dbReference>
<dbReference type="RefSeq" id="WP_044191338.1">
    <property type="nucleotide sequence ID" value="NZ_JMCB01000008.1"/>
</dbReference>
<organism evidence="8 9">
    <name type="scientific">Hyalangium minutum</name>
    <dbReference type="NCBI Taxonomy" id="394096"/>
    <lineage>
        <taxon>Bacteria</taxon>
        <taxon>Pseudomonadati</taxon>
        <taxon>Myxococcota</taxon>
        <taxon>Myxococcia</taxon>
        <taxon>Myxococcales</taxon>
        <taxon>Cystobacterineae</taxon>
        <taxon>Archangiaceae</taxon>
        <taxon>Hyalangium</taxon>
    </lineage>
</organism>
<accession>A0A085WI95</accession>
<evidence type="ECO:0000256" key="5">
    <source>
        <dbReference type="ARBA" id="ARBA00023136"/>
    </source>
</evidence>
<gene>
    <name evidence="7" type="ORF">DB31_8674</name>
    <name evidence="8" type="ORF">DB31_8761</name>
</gene>
<keyword evidence="5 6" id="KW-0472">Membrane</keyword>
<evidence type="ECO:0000313" key="9">
    <source>
        <dbReference type="Proteomes" id="UP000028725"/>
    </source>
</evidence>
<keyword evidence="4 6" id="KW-1133">Transmembrane helix</keyword>
<feature type="transmembrane region" description="Helical" evidence="6">
    <location>
        <begin position="374"/>
        <end position="397"/>
    </location>
</feature>
<feature type="transmembrane region" description="Helical" evidence="6">
    <location>
        <begin position="180"/>
        <end position="198"/>
    </location>
</feature>
<evidence type="ECO:0000313" key="8">
    <source>
        <dbReference type="EMBL" id="KFE67408.1"/>
    </source>
</evidence>
<feature type="transmembrane region" description="Helical" evidence="6">
    <location>
        <begin position="113"/>
        <end position="131"/>
    </location>
</feature>